<feature type="domain" description="Homeobox" evidence="4">
    <location>
        <begin position="110"/>
        <end position="159"/>
    </location>
</feature>
<sequence>MPEWLWTVHTVKEKGEQKVAEDTVTIIEPSPYVSTCERVAQDCREKVAIHRLLQQPEEEQCIPDWFKSKKRKVQSESPMEDAVHETLMQWSEVSRQNMPMVDKWDFPLQRRTFAPEVVDMLEASFTEGKKWTQIERQQLINMTGLTREQLQKWRDNRKRVGPPKKTRSYLTDAQYERLLEVYHHDGRMSIPLEEREQLSTELGISREKLRLWIKSHSSRGEVTRKRKNVYSCKTEQK</sequence>
<gene>
    <name evidence="5" type="ORF">PROFUN_04731</name>
</gene>
<dbReference type="InterPro" id="IPR009057">
    <property type="entry name" value="Homeodomain-like_sf"/>
</dbReference>
<dbReference type="EMBL" id="MDYQ01000094">
    <property type="protein sequence ID" value="PRP82868.1"/>
    <property type="molecule type" value="Genomic_DNA"/>
</dbReference>
<dbReference type="CDD" id="cd00086">
    <property type="entry name" value="homeodomain"/>
    <property type="match status" value="1"/>
</dbReference>
<dbReference type="Pfam" id="PF00046">
    <property type="entry name" value="Homeodomain"/>
    <property type="match status" value="1"/>
</dbReference>
<keyword evidence="6" id="KW-1185">Reference proteome</keyword>
<keyword evidence="1 2" id="KW-0371">Homeobox</keyword>
<accession>A0A2P6NFY4</accession>
<comment type="subcellular location">
    <subcellularLocation>
        <location evidence="1 2">Nucleus</location>
    </subcellularLocation>
</comment>
<reference evidence="5 6" key="1">
    <citation type="journal article" date="2018" name="Genome Biol. Evol.">
        <title>Multiple Roots of Fruiting Body Formation in Amoebozoa.</title>
        <authorList>
            <person name="Hillmann F."/>
            <person name="Forbes G."/>
            <person name="Novohradska S."/>
            <person name="Ferling I."/>
            <person name="Riege K."/>
            <person name="Groth M."/>
            <person name="Westermann M."/>
            <person name="Marz M."/>
            <person name="Spaller T."/>
            <person name="Winckler T."/>
            <person name="Schaap P."/>
            <person name="Glockner G."/>
        </authorList>
    </citation>
    <scope>NUCLEOTIDE SEQUENCE [LARGE SCALE GENOMIC DNA]</scope>
    <source>
        <strain evidence="5 6">Jena</strain>
    </source>
</reference>
<dbReference type="PROSITE" id="PS50071">
    <property type="entry name" value="HOMEOBOX_2"/>
    <property type="match status" value="2"/>
</dbReference>
<feature type="DNA-binding region" description="Homeobox" evidence="1">
    <location>
        <begin position="163"/>
        <end position="224"/>
    </location>
</feature>
<protein>
    <recommendedName>
        <fullName evidence="4">Homeobox domain-containing protein</fullName>
    </recommendedName>
</protein>
<keyword evidence="1 2" id="KW-0238">DNA-binding</keyword>
<proteinExistence type="predicted"/>
<evidence type="ECO:0000256" key="1">
    <source>
        <dbReference type="PROSITE-ProRule" id="PRU00108"/>
    </source>
</evidence>
<evidence type="ECO:0000256" key="2">
    <source>
        <dbReference type="RuleBase" id="RU000682"/>
    </source>
</evidence>
<evidence type="ECO:0000313" key="6">
    <source>
        <dbReference type="Proteomes" id="UP000241769"/>
    </source>
</evidence>
<dbReference type="GO" id="GO:0005634">
    <property type="term" value="C:nucleus"/>
    <property type="evidence" value="ECO:0007669"/>
    <property type="project" value="UniProtKB-SubCell"/>
</dbReference>
<dbReference type="AlphaFoldDB" id="A0A2P6NFY4"/>
<evidence type="ECO:0000259" key="4">
    <source>
        <dbReference type="PROSITE" id="PS50071"/>
    </source>
</evidence>
<dbReference type="Proteomes" id="UP000241769">
    <property type="component" value="Unassembled WGS sequence"/>
</dbReference>
<feature type="region of interest" description="Disordered" evidence="3">
    <location>
        <begin position="218"/>
        <end position="237"/>
    </location>
</feature>
<evidence type="ECO:0000313" key="5">
    <source>
        <dbReference type="EMBL" id="PRP82868.1"/>
    </source>
</evidence>
<organism evidence="5 6">
    <name type="scientific">Planoprotostelium fungivorum</name>
    <dbReference type="NCBI Taxonomy" id="1890364"/>
    <lineage>
        <taxon>Eukaryota</taxon>
        <taxon>Amoebozoa</taxon>
        <taxon>Evosea</taxon>
        <taxon>Variosea</taxon>
        <taxon>Cavosteliida</taxon>
        <taxon>Cavosteliaceae</taxon>
        <taxon>Planoprotostelium</taxon>
    </lineage>
</organism>
<name>A0A2P6NFY4_9EUKA</name>
<dbReference type="SMART" id="SM00389">
    <property type="entry name" value="HOX"/>
    <property type="match status" value="1"/>
</dbReference>
<dbReference type="InParanoid" id="A0A2P6NFY4"/>
<comment type="caution">
    <text evidence="5">The sequence shown here is derived from an EMBL/GenBank/DDBJ whole genome shotgun (WGS) entry which is preliminary data.</text>
</comment>
<feature type="DNA-binding region" description="Homeobox" evidence="1">
    <location>
        <begin position="112"/>
        <end position="160"/>
    </location>
</feature>
<dbReference type="SUPFAM" id="SSF46689">
    <property type="entry name" value="Homeodomain-like"/>
    <property type="match status" value="2"/>
</dbReference>
<evidence type="ECO:0000256" key="3">
    <source>
        <dbReference type="SAM" id="MobiDB-lite"/>
    </source>
</evidence>
<dbReference type="GO" id="GO:0003677">
    <property type="term" value="F:DNA binding"/>
    <property type="evidence" value="ECO:0007669"/>
    <property type="project" value="UniProtKB-UniRule"/>
</dbReference>
<dbReference type="Gene3D" id="1.10.10.60">
    <property type="entry name" value="Homeodomain-like"/>
    <property type="match status" value="1"/>
</dbReference>
<keyword evidence="1 2" id="KW-0539">Nucleus</keyword>
<dbReference type="InterPro" id="IPR001356">
    <property type="entry name" value="HD"/>
</dbReference>
<feature type="domain" description="Homeobox" evidence="4">
    <location>
        <begin position="161"/>
        <end position="223"/>
    </location>
</feature>